<dbReference type="Pfam" id="PF01371">
    <property type="entry name" value="Trp_repressor"/>
    <property type="match status" value="1"/>
</dbReference>
<organism evidence="1 2">
    <name type="scientific">Candidatus Chisholmbacteria bacterium RIFCSPHIGHO2_01_FULL_49_18</name>
    <dbReference type="NCBI Taxonomy" id="1797590"/>
    <lineage>
        <taxon>Bacteria</taxon>
        <taxon>Candidatus Chisholmiibacteriota</taxon>
    </lineage>
</organism>
<dbReference type="PANTHER" id="PTHR40080">
    <property type="entry name" value="LMO1763 PROTEIN"/>
    <property type="match status" value="1"/>
</dbReference>
<dbReference type="InterPro" id="IPR000831">
    <property type="entry name" value="Trp_repress"/>
</dbReference>
<dbReference type="InterPro" id="IPR013368">
    <property type="entry name" value="YecD_YerC"/>
</dbReference>
<comment type="caution">
    <text evidence="1">The sequence shown here is derived from an EMBL/GenBank/DDBJ whole genome shotgun (WGS) entry which is preliminary data.</text>
</comment>
<evidence type="ECO:0008006" key="3">
    <source>
        <dbReference type="Google" id="ProtNLM"/>
    </source>
</evidence>
<dbReference type="Proteomes" id="UP000179069">
    <property type="component" value="Unassembled WGS sequence"/>
</dbReference>
<evidence type="ECO:0000313" key="1">
    <source>
        <dbReference type="EMBL" id="OGY16792.1"/>
    </source>
</evidence>
<evidence type="ECO:0000313" key="2">
    <source>
        <dbReference type="Proteomes" id="UP000179069"/>
    </source>
</evidence>
<protein>
    <recommendedName>
        <fullName evidence="3">TrpR YerC/YecD</fullName>
    </recommendedName>
</protein>
<accession>A0A1G1VN18</accession>
<sequence>MQVSSRQLNSVLEKQIFSVFYQTLSDLRTPEEIKTVLTDLLTETELTALAKRLAIATFLEKGRSYENIRDTLKVSSATIASVAEQIGNPGFQMALERIRAEEWAGQWAGRITGIFRKVSSNTS</sequence>
<dbReference type="AlphaFoldDB" id="A0A1G1VN18"/>
<dbReference type="InterPro" id="IPR038116">
    <property type="entry name" value="TrpR-like_sf"/>
</dbReference>
<dbReference type="NCBIfam" id="TIGR02531">
    <property type="entry name" value="yecD_yerC"/>
    <property type="match status" value="1"/>
</dbReference>
<proteinExistence type="predicted"/>
<dbReference type="GO" id="GO:0043565">
    <property type="term" value="F:sequence-specific DNA binding"/>
    <property type="evidence" value="ECO:0007669"/>
    <property type="project" value="InterPro"/>
</dbReference>
<gene>
    <name evidence="1" type="ORF">A2785_03425</name>
</gene>
<dbReference type="Gene3D" id="1.10.1270.10">
    <property type="entry name" value="TrpR-like"/>
    <property type="match status" value="1"/>
</dbReference>
<dbReference type="EMBL" id="MHCI01000009">
    <property type="protein sequence ID" value="OGY16792.1"/>
    <property type="molecule type" value="Genomic_DNA"/>
</dbReference>
<dbReference type="InterPro" id="IPR010921">
    <property type="entry name" value="Trp_repressor/repl_initiator"/>
</dbReference>
<reference evidence="1 2" key="1">
    <citation type="journal article" date="2016" name="Nat. Commun.">
        <title>Thousands of microbial genomes shed light on interconnected biogeochemical processes in an aquifer system.</title>
        <authorList>
            <person name="Anantharaman K."/>
            <person name="Brown C.T."/>
            <person name="Hug L.A."/>
            <person name="Sharon I."/>
            <person name="Castelle C.J."/>
            <person name="Probst A.J."/>
            <person name="Thomas B.C."/>
            <person name="Singh A."/>
            <person name="Wilkins M.J."/>
            <person name="Karaoz U."/>
            <person name="Brodie E.L."/>
            <person name="Williams K.H."/>
            <person name="Hubbard S.S."/>
            <person name="Banfield J.F."/>
        </authorList>
    </citation>
    <scope>NUCLEOTIDE SEQUENCE [LARGE SCALE GENOMIC DNA]</scope>
</reference>
<dbReference type="SUPFAM" id="SSF48295">
    <property type="entry name" value="TrpR-like"/>
    <property type="match status" value="1"/>
</dbReference>
<dbReference type="GO" id="GO:0003700">
    <property type="term" value="F:DNA-binding transcription factor activity"/>
    <property type="evidence" value="ECO:0007669"/>
    <property type="project" value="InterPro"/>
</dbReference>
<name>A0A1G1VN18_9BACT</name>
<dbReference type="PANTHER" id="PTHR40080:SF1">
    <property type="entry name" value="TRPR-LIKE PROTEIN YERC_YECD"/>
    <property type="match status" value="1"/>
</dbReference>